<dbReference type="Gene3D" id="3.40.220.10">
    <property type="entry name" value="Leucine Aminopeptidase, subunit E, domain 1"/>
    <property type="match status" value="1"/>
</dbReference>
<evidence type="ECO:0000259" key="10">
    <source>
        <dbReference type="PROSITE" id="PS51154"/>
    </source>
</evidence>
<dbReference type="Pfam" id="PF01661">
    <property type="entry name" value="Macro"/>
    <property type="match status" value="1"/>
</dbReference>
<dbReference type="EMBL" id="JAAIIF010000018">
    <property type="protein sequence ID" value="NMM96950.1"/>
    <property type="molecule type" value="Genomic_DNA"/>
</dbReference>
<evidence type="ECO:0000256" key="9">
    <source>
        <dbReference type="SAM" id="MobiDB-lite"/>
    </source>
</evidence>
<comment type="similarity">
    <text evidence="8">Belongs to the MacroD-type family. Zn-Macro subfamily.</text>
</comment>
<dbReference type="GO" id="GO:0016798">
    <property type="term" value="F:hydrolase activity, acting on glycosyl bonds"/>
    <property type="evidence" value="ECO:0007669"/>
    <property type="project" value="UniProtKB-KW"/>
</dbReference>
<evidence type="ECO:0000313" key="12">
    <source>
        <dbReference type="Proteomes" id="UP000529710"/>
    </source>
</evidence>
<organism evidence="11 12">
    <name type="scientific">Bifidobacterium erythrocebi</name>
    <dbReference type="NCBI Taxonomy" id="2675325"/>
    <lineage>
        <taxon>Bacteria</taxon>
        <taxon>Bacillati</taxon>
        <taxon>Actinomycetota</taxon>
        <taxon>Actinomycetes</taxon>
        <taxon>Bifidobacteriales</taxon>
        <taxon>Bifidobacteriaceae</taxon>
        <taxon>Bifidobacterium</taxon>
    </lineage>
</organism>
<dbReference type="InterPro" id="IPR002589">
    <property type="entry name" value="Macro_dom"/>
</dbReference>
<evidence type="ECO:0000256" key="1">
    <source>
        <dbReference type="ARBA" id="ARBA00001947"/>
    </source>
</evidence>
<dbReference type="Proteomes" id="UP000529710">
    <property type="component" value="Unassembled WGS sequence"/>
</dbReference>
<feature type="region of interest" description="Disordered" evidence="9">
    <location>
        <begin position="295"/>
        <end position="320"/>
    </location>
</feature>
<keyword evidence="6" id="KW-0326">Glycosidase</keyword>
<comment type="catalytic activity">
    <reaction evidence="7">
        <text>4-O-(ADP-D-ribosyl)-L-aspartyl-[protein] + H2O = L-aspartyl-[protein] + ADP-D-ribose + H(+)</text>
        <dbReference type="Rhea" id="RHEA:54428"/>
        <dbReference type="Rhea" id="RHEA-COMP:9867"/>
        <dbReference type="Rhea" id="RHEA-COMP:13832"/>
        <dbReference type="ChEBI" id="CHEBI:15377"/>
        <dbReference type="ChEBI" id="CHEBI:15378"/>
        <dbReference type="ChEBI" id="CHEBI:29961"/>
        <dbReference type="ChEBI" id="CHEBI:57967"/>
        <dbReference type="ChEBI" id="CHEBI:138102"/>
    </reaction>
    <physiologicalReaction direction="left-to-right" evidence="7">
        <dbReference type="Rhea" id="RHEA:54429"/>
    </physiologicalReaction>
</comment>
<proteinExistence type="inferred from homology"/>
<feature type="region of interest" description="Disordered" evidence="9">
    <location>
        <begin position="77"/>
        <end position="137"/>
    </location>
</feature>
<evidence type="ECO:0000256" key="7">
    <source>
        <dbReference type="ARBA" id="ARBA00048482"/>
    </source>
</evidence>
<keyword evidence="5" id="KW-0862">Zinc</keyword>
<dbReference type="AlphaFoldDB" id="A0A7Y0EV17"/>
<evidence type="ECO:0000256" key="5">
    <source>
        <dbReference type="ARBA" id="ARBA00022833"/>
    </source>
</evidence>
<evidence type="ECO:0000256" key="6">
    <source>
        <dbReference type="ARBA" id="ARBA00023295"/>
    </source>
</evidence>
<dbReference type="CDD" id="cd02908">
    <property type="entry name" value="Macro_OAADPr_deacetylase"/>
    <property type="match status" value="1"/>
</dbReference>
<evidence type="ECO:0000256" key="8">
    <source>
        <dbReference type="ARBA" id="ARBA00093459"/>
    </source>
</evidence>
<feature type="compositionally biased region" description="Low complexity" evidence="9">
    <location>
        <begin position="82"/>
        <end position="105"/>
    </location>
</feature>
<sequence length="349" mass="38390">MDQRQRRIWLIGQLLKEYQEYRDTDEADLPVPRNDEERRLLLRALQNVRLPAPVSERFLRVQDEYLGAELAQRTITDANDIPPVETVTTESVTTESATPETVAPASAGTTSSTQPIQNTQSPQSPQATQSPQSPQSHATLAIWQGDITTLRCDAIVNAANSGLTGCYAPNHHCIDNAIHSAAGVQLRLACARIMEQQGHPEPVGRAKITPGFNLPARYVLHTVGPMIPSGDPTPDEQEQLADCYRSCLRLAADHGLETVAFCAISTGEFRFPAELAARIAVRTVRDFLARQLAQQEAAQPQPTSTIGTAPTPTASTANHRPANTIRKVIFDVFSDRDRQIYERVFADHD</sequence>
<dbReference type="PANTHER" id="PTHR11106">
    <property type="entry name" value="GANGLIOSIDE INDUCED DIFFERENTIATION ASSOCIATED PROTEIN 2-RELATED"/>
    <property type="match status" value="1"/>
</dbReference>
<keyword evidence="3" id="KW-0479">Metal-binding</keyword>
<gene>
    <name evidence="11" type="ORF">G1C98_1688</name>
</gene>
<accession>A0A7Y0EV17</accession>
<comment type="caution">
    <text evidence="11">The sequence shown here is derived from an EMBL/GenBank/DDBJ whole genome shotgun (WGS) entry which is preliminary data.</text>
</comment>
<evidence type="ECO:0000256" key="4">
    <source>
        <dbReference type="ARBA" id="ARBA00022801"/>
    </source>
</evidence>
<evidence type="ECO:0000313" key="11">
    <source>
        <dbReference type="EMBL" id="NMM96950.1"/>
    </source>
</evidence>
<keyword evidence="4" id="KW-0378">Hydrolase</keyword>
<dbReference type="PANTHER" id="PTHR11106:SF121">
    <property type="entry name" value="ADP-RIBOSE 1''-PHOSPHATE PHOSPHATASE"/>
    <property type="match status" value="1"/>
</dbReference>
<keyword evidence="12" id="KW-1185">Reference proteome</keyword>
<evidence type="ECO:0000256" key="3">
    <source>
        <dbReference type="ARBA" id="ARBA00022723"/>
    </source>
</evidence>
<feature type="compositionally biased region" description="Polar residues" evidence="9">
    <location>
        <begin position="303"/>
        <end position="318"/>
    </location>
</feature>
<dbReference type="InterPro" id="IPR043472">
    <property type="entry name" value="Macro_dom-like"/>
</dbReference>
<feature type="domain" description="Macro" evidence="10">
    <location>
        <begin position="127"/>
        <end position="349"/>
    </location>
</feature>
<feature type="compositionally biased region" description="Polar residues" evidence="9">
    <location>
        <begin position="107"/>
        <end position="118"/>
    </location>
</feature>
<protein>
    <recommendedName>
        <fullName evidence="2">Protein-ADP-ribose hydrolase</fullName>
    </recommendedName>
</protein>
<comment type="cofactor">
    <cofactor evidence="1">
        <name>Zn(2+)</name>
        <dbReference type="ChEBI" id="CHEBI:29105"/>
    </cofactor>
</comment>
<dbReference type="PROSITE" id="PS51154">
    <property type="entry name" value="MACRO"/>
    <property type="match status" value="1"/>
</dbReference>
<evidence type="ECO:0000256" key="2">
    <source>
        <dbReference type="ARBA" id="ARBA00018852"/>
    </source>
</evidence>
<reference evidence="11 12" key="1">
    <citation type="submission" date="2020-02" db="EMBL/GenBank/DDBJ databases">
        <title>Characterization of phylogenetic diversity of novel bifidobacterial species isolated in Czech ZOOs.</title>
        <authorList>
            <person name="Lugli G.A."/>
            <person name="Vera N.B."/>
            <person name="Ventura M."/>
        </authorList>
    </citation>
    <scope>NUCLEOTIDE SEQUENCE [LARGE SCALE GENOMIC DNA]</scope>
    <source>
        <strain evidence="11 12">DSM 109960</strain>
    </source>
</reference>
<name>A0A7Y0EV17_9BIFI</name>
<feature type="compositionally biased region" description="Low complexity" evidence="9">
    <location>
        <begin position="119"/>
        <end position="136"/>
    </location>
</feature>
<dbReference type="SMART" id="SM00506">
    <property type="entry name" value="A1pp"/>
    <property type="match status" value="1"/>
</dbReference>
<dbReference type="SUPFAM" id="SSF52949">
    <property type="entry name" value="Macro domain-like"/>
    <property type="match status" value="1"/>
</dbReference>
<dbReference type="GO" id="GO:0046872">
    <property type="term" value="F:metal ion binding"/>
    <property type="evidence" value="ECO:0007669"/>
    <property type="project" value="UniProtKB-KW"/>
</dbReference>